<dbReference type="CDD" id="cd06173">
    <property type="entry name" value="MFS_MefA_like"/>
    <property type="match status" value="1"/>
</dbReference>
<evidence type="ECO:0000256" key="3">
    <source>
        <dbReference type="ARBA" id="ARBA00022475"/>
    </source>
</evidence>
<feature type="transmembrane region" description="Helical" evidence="7">
    <location>
        <begin position="346"/>
        <end position="365"/>
    </location>
</feature>
<keyword evidence="2" id="KW-0813">Transport</keyword>
<evidence type="ECO:0000313" key="9">
    <source>
        <dbReference type="Proteomes" id="UP000185596"/>
    </source>
</evidence>
<evidence type="ECO:0000256" key="6">
    <source>
        <dbReference type="ARBA" id="ARBA00023136"/>
    </source>
</evidence>
<organism evidence="8 9">
    <name type="scientific">Actinophytocola xanthii</name>
    <dbReference type="NCBI Taxonomy" id="1912961"/>
    <lineage>
        <taxon>Bacteria</taxon>
        <taxon>Bacillati</taxon>
        <taxon>Actinomycetota</taxon>
        <taxon>Actinomycetes</taxon>
        <taxon>Pseudonocardiales</taxon>
        <taxon>Pseudonocardiaceae</taxon>
    </lineage>
</organism>
<dbReference type="Gene3D" id="1.20.1250.20">
    <property type="entry name" value="MFS general substrate transporter like domains"/>
    <property type="match status" value="1"/>
</dbReference>
<keyword evidence="4 7" id="KW-0812">Transmembrane</keyword>
<dbReference type="SUPFAM" id="SSF103473">
    <property type="entry name" value="MFS general substrate transporter"/>
    <property type="match status" value="1"/>
</dbReference>
<proteinExistence type="predicted"/>
<feature type="transmembrane region" description="Helical" evidence="7">
    <location>
        <begin position="40"/>
        <end position="61"/>
    </location>
</feature>
<feature type="transmembrane region" description="Helical" evidence="7">
    <location>
        <begin position="303"/>
        <end position="325"/>
    </location>
</feature>
<feature type="transmembrane region" description="Helical" evidence="7">
    <location>
        <begin position="279"/>
        <end position="297"/>
    </location>
</feature>
<dbReference type="RefSeq" id="WP_075129247.1">
    <property type="nucleotide sequence ID" value="NZ_MSIE01000068.1"/>
</dbReference>
<name>A0A1Q8CAI2_9PSEU</name>
<feature type="transmembrane region" description="Helical" evidence="7">
    <location>
        <begin position="68"/>
        <end position="90"/>
    </location>
</feature>
<accession>A0A1Q8CAI2</accession>
<evidence type="ECO:0000313" key="8">
    <source>
        <dbReference type="EMBL" id="OLF11353.1"/>
    </source>
</evidence>
<dbReference type="PANTHER" id="PTHR23513">
    <property type="entry name" value="INTEGRAL MEMBRANE EFFLUX PROTEIN-RELATED"/>
    <property type="match status" value="1"/>
</dbReference>
<keyword evidence="5 7" id="KW-1133">Transmembrane helix</keyword>
<keyword evidence="3" id="KW-1003">Cell membrane</keyword>
<dbReference type="STRING" id="1912961.BU204_30535"/>
<feature type="transmembrane region" description="Helical" evidence="7">
    <location>
        <begin position="244"/>
        <end position="267"/>
    </location>
</feature>
<dbReference type="PANTHER" id="PTHR23513:SF6">
    <property type="entry name" value="MAJOR FACILITATOR SUPERFAMILY ASSOCIATED DOMAIN-CONTAINING PROTEIN"/>
    <property type="match status" value="1"/>
</dbReference>
<feature type="transmembrane region" description="Helical" evidence="7">
    <location>
        <begin position="371"/>
        <end position="388"/>
    </location>
</feature>
<dbReference type="GO" id="GO:0005886">
    <property type="term" value="C:plasma membrane"/>
    <property type="evidence" value="ECO:0007669"/>
    <property type="project" value="UniProtKB-SubCell"/>
</dbReference>
<reference evidence="8 9" key="1">
    <citation type="submission" date="2016-12" db="EMBL/GenBank/DDBJ databases">
        <title>The draft genome sequence of Actinophytocola sp. 11-183.</title>
        <authorList>
            <person name="Wang W."/>
            <person name="Yuan L."/>
        </authorList>
    </citation>
    <scope>NUCLEOTIDE SEQUENCE [LARGE SCALE GENOMIC DNA]</scope>
    <source>
        <strain evidence="8 9">11-183</strain>
    </source>
</reference>
<evidence type="ECO:0000256" key="1">
    <source>
        <dbReference type="ARBA" id="ARBA00004651"/>
    </source>
</evidence>
<keyword evidence="6 7" id="KW-0472">Membrane</keyword>
<gene>
    <name evidence="8" type="ORF">BU204_30535</name>
</gene>
<keyword evidence="9" id="KW-1185">Reference proteome</keyword>
<evidence type="ECO:0000256" key="2">
    <source>
        <dbReference type="ARBA" id="ARBA00022448"/>
    </source>
</evidence>
<dbReference type="InterPro" id="IPR036259">
    <property type="entry name" value="MFS_trans_sf"/>
</dbReference>
<comment type="subcellular location">
    <subcellularLocation>
        <location evidence="1">Cell membrane</location>
        <topology evidence="1">Multi-pass membrane protein</topology>
    </subcellularLocation>
</comment>
<feature type="transmembrane region" description="Helical" evidence="7">
    <location>
        <begin position="12"/>
        <end position="34"/>
    </location>
</feature>
<dbReference type="AlphaFoldDB" id="A0A1Q8CAI2"/>
<feature type="transmembrane region" description="Helical" evidence="7">
    <location>
        <begin position="216"/>
        <end position="238"/>
    </location>
</feature>
<dbReference type="InterPro" id="IPR010290">
    <property type="entry name" value="TM_effector"/>
</dbReference>
<feature type="transmembrane region" description="Helical" evidence="7">
    <location>
        <begin position="161"/>
        <end position="181"/>
    </location>
</feature>
<dbReference type="Pfam" id="PF05977">
    <property type="entry name" value="MFS_3"/>
    <property type="match status" value="1"/>
</dbReference>
<protein>
    <submittedName>
        <fullName evidence="8">MFS transporter</fullName>
    </submittedName>
</protein>
<comment type="caution">
    <text evidence="8">The sequence shown here is derived from an EMBL/GenBank/DDBJ whole genome shotgun (WGS) entry which is preliminary data.</text>
</comment>
<dbReference type="Proteomes" id="UP000185596">
    <property type="component" value="Unassembled WGS sequence"/>
</dbReference>
<dbReference type="EMBL" id="MSIE01000068">
    <property type="protein sequence ID" value="OLF11353.1"/>
    <property type="molecule type" value="Genomic_DNA"/>
</dbReference>
<evidence type="ECO:0000256" key="5">
    <source>
        <dbReference type="ARBA" id="ARBA00022989"/>
    </source>
</evidence>
<feature type="transmembrane region" description="Helical" evidence="7">
    <location>
        <begin position="96"/>
        <end position="115"/>
    </location>
</feature>
<evidence type="ECO:0000256" key="4">
    <source>
        <dbReference type="ARBA" id="ARBA00022692"/>
    </source>
</evidence>
<evidence type="ECO:0000256" key="7">
    <source>
        <dbReference type="SAM" id="Phobius"/>
    </source>
</evidence>
<sequence length="409" mass="42791">MDFRRLWLADAAAQLGMRMTFLAAPLLAVLYLEASTFEVALVRTCETLGMLLFGLFAGAWVDRVRCRPVLLGTSLGRAALMLWVPAAALLGVLALWQLYLVLFLVGVLTVFFDVAHQTYLPRLLPPEELVSANARLSANASVAALAGAAGGGYLVQLLTAPFVFVVDAVSMVWSALWIRAIRHRERRVPRSPDRHLGREIVAGLRFVFGHPLLRPIALSTATTVLGQSAGMAVSAVFLVRDIGLTAGVIGLLGTVGLLGALAASAVAGRLVARLGQARALVGGTLLLGPALLAQAFTTPGWGLVWWSASALAASFCIILTAVVQATIRQTVCPPELLGRVSATMELMAWGVMPVGSLLGGAFGAWAGTREALLVSGALACLAGGWLLVSPLRGMREVAGAAGSPAEKTS</sequence>